<protein>
    <submittedName>
        <fullName evidence="2">Glutamine amidotransferase type 1</fullName>
    </submittedName>
</protein>
<dbReference type="PANTHER" id="PTHR42695">
    <property type="entry name" value="GLUTAMINE AMIDOTRANSFERASE YLR126C-RELATED"/>
    <property type="match status" value="1"/>
</dbReference>
<dbReference type="AlphaFoldDB" id="K2QXD6"/>
<dbReference type="GO" id="GO:0016740">
    <property type="term" value="F:transferase activity"/>
    <property type="evidence" value="ECO:0007669"/>
    <property type="project" value="UniProtKB-KW"/>
</dbReference>
<sequence>MANFLVAPPSCPPQDGFRLGILECDTPLEKAQQKYKGYGAIFESLLRASSSSPPPPPSSTASPELQVTIWNVQGDQAAYPDLSSVDGLLITGSSKKPPGTAGHDAWAETPWIVRLVSFVQQALLATRVRVIGVCFGHQIIGRALRAPVGRNDSWETGVVEFPLTRSGRHVFGQNKLTLHQMHQDVVFQCPPGVKLLGSTDVCPIQGMFVPRKLLTLQGHPEVNAEIMTEVVDSRYNRGVFTEEQWVKAREEVQRPHDGFIVGRAFYRFLLK</sequence>
<dbReference type="STRING" id="1126212.K2QXD6"/>
<organism evidence="2 3">
    <name type="scientific">Macrophomina phaseolina (strain MS6)</name>
    <name type="common">Charcoal rot fungus</name>
    <dbReference type="NCBI Taxonomy" id="1126212"/>
    <lineage>
        <taxon>Eukaryota</taxon>
        <taxon>Fungi</taxon>
        <taxon>Dikarya</taxon>
        <taxon>Ascomycota</taxon>
        <taxon>Pezizomycotina</taxon>
        <taxon>Dothideomycetes</taxon>
        <taxon>Dothideomycetes incertae sedis</taxon>
        <taxon>Botryosphaeriales</taxon>
        <taxon>Botryosphaeriaceae</taxon>
        <taxon>Macrophomina</taxon>
    </lineage>
</organism>
<dbReference type="EMBL" id="AHHD01000347">
    <property type="protein sequence ID" value="EKG14516.1"/>
    <property type="molecule type" value="Genomic_DNA"/>
</dbReference>
<evidence type="ECO:0000259" key="1">
    <source>
        <dbReference type="Pfam" id="PF00117"/>
    </source>
</evidence>
<dbReference type="VEuPathDB" id="FungiDB:MPH_08365"/>
<reference evidence="2 3" key="1">
    <citation type="journal article" date="2012" name="BMC Genomics">
        <title>Tools to kill: Genome of one of the most destructive plant pathogenic fungi Macrophomina phaseolina.</title>
        <authorList>
            <person name="Islam M.S."/>
            <person name="Haque M.S."/>
            <person name="Islam M.M."/>
            <person name="Emdad E.M."/>
            <person name="Halim A."/>
            <person name="Hossen Q.M.M."/>
            <person name="Hossain M.Z."/>
            <person name="Ahmed B."/>
            <person name="Rahim S."/>
            <person name="Rahman M.S."/>
            <person name="Alam M.M."/>
            <person name="Hou S."/>
            <person name="Wan X."/>
            <person name="Saito J.A."/>
            <person name="Alam M."/>
        </authorList>
    </citation>
    <scope>NUCLEOTIDE SEQUENCE [LARGE SCALE GENOMIC DNA]</scope>
    <source>
        <strain evidence="2 3">MS6</strain>
    </source>
</reference>
<dbReference type="Gene3D" id="3.40.50.880">
    <property type="match status" value="1"/>
</dbReference>
<proteinExistence type="predicted"/>
<dbReference type="GO" id="GO:0005634">
    <property type="term" value="C:nucleus"/>
    <property type="evidence" value="ECO:0007669"/>
    <property type="project" value="TreeGrafter"/>
</dbReference>
<dbReference type="FunCoup" id="K2QXD6">
    <property type="interactions" value="106"/>
</dbReference>
<dbReference type="GO" id="GO:0005829">
    <property type="term" value="C:cytosol"/>
    <property type="evidence" value="ECO:0007669"/>
    <property type="project" value="TreeGrafter"/>
</dbReference>
<comment type="caution">
    <text evidence="2">The sequence shown here is derived from an EMBL/GenBank/DDBJ whole genome shotgun (WGS) entry which is preliminary data.</text>
</comment>
<dbReference type="InterPro" id="IPR044992">
    <property type="entry name" value="ChyE-like"/>
</dbReference>
<keyword evidence="2" id="KW-0315">Glutamine amidotransferase</keyword>
<dbReference type="Pfam" id="PF00117">
    <property type="entry name" value="GATase"/>
    <property type="match status" value="1"/>
</dbReference>
<evidence type="ECO:0000313" key="2">
    <source>
        <dbReference type="EMBL" id="EKG14516.1"/>
    </source>
</evidence>
<dbReference type="Proteomes" id="UP000007129">
    <property type="component" value="Unassembled WGS sequence"/>
</dbReference>
<feature type="domain" description="Glutamine amidotransferase" evidence="1">
    <location>
        <begin position="82"/>
        <end position="224"/>
    </location>
</feature>
<dbReference type="SUPFAM" id="SSF52317">
    <property type="entry name" value="Class I glutamine amidotransferase-like"/>
    <property type="match status" value="1"/>
</dbReference>
<dbReference type="OrthoDB" id="92161at2759"/>
<accession>K2QXD6</accession>
<name>K2QXD6_MACPH</name>
<evidence type="ECO:0000313" key="3">
    <source>
        <dbReference type="Proteomes" id="UP000007129"/>
    </source>
</evidence>
<keyword evidence="2" id="KW-0808">Transferase</keyword>
<dbReference type="InterPro" id="IPR029062">
    <property type="entry name" value="Class_I_gatase-like"/>
</dbReference>
<dbReference type="PANTHER" id="PTHR42695:SF5">
    <property type="entry name" value="GLUTAMINE AMIDOTRANSFERASE YLR126C-RELATED"/>
    <property type="match status" value="1"/>
</dbReference>
<dbReference type="InterPro" id="IPR017926">
    <property type="entry name" value="GATASE"/>
</dbReference>
<gene>
    <name evidence="2" type="ORF">MPH_08365</name>
</gene>
<dbReference type="InParanoid" id="K2QXD6"/>
<dbReference type="HOGENOM" id="CLU_054974_0_2_1"/>
<dbReference type="eggNOG" id="KOG3179">
    <property type="taxonomic scope" value="Eukaryota"/>
</dbReference>
<dbReference type="CDD" id="cd01741">
    <property type="entry name" value="GATase1_1"/>
    <property type="match status" value="1"/>
</dbReference>